<dbReference type="AlphaFoldDB" id="A0A6G1GK64"/>
<evidence type="ECO:0000256" key="1">
    <source>
        <dbReference type="SAM" id="MobiDB-lite"/>
    </source>
</evidence>
<name>A0A6G1GK64_9PEZI</name>
<feature type="compositionally biased region" description="Polar residues" evidence="1">
    <location>
        <begin position="23"/>
        <end position="34"/>
    </location>
</feature>
<dbReference type="Proteomes" id="UP000800041">
    <property type="component" value="Unassembled WGS sequence"/>
</dbReference>
<sequence>MNNQENFDRRSKRLADRGRSELPESTQGETNQQPEDPDLSDQELDSVGPSVMVSSLWLVPLPIQEMCLC</sequence>
<keyword evidence="3" id="KW-1185">Reference proteome</keyword>
<feature type="compositionally biased region" description="Basic and acidic residues" evidence="1">
    <location>
        <begin position="1"/>
        <end position="22"/>
    </location>
</feature>
<protein>
    <submittedName>
        <fullName evidence="2">Uncharacterized protein</fullName>
    </submittedName>
</protein>
<evidence type="ECO:0000313" key="2">
    <source>
        <dbReference type="EMBL" id="KAF1981149.1"/>
    </source>
</evidence>
<proteinExistence type="predicted"/>
<organism evidence="2 3">
    <name type="scientific">Aulographum hederae CBS 113979</name>
    <dbReference type="NCBI Taxonomy" id="1176131"/>
    <lineage>
        <taxon>Eukaryota</taxon>
        <taxon>Fungi</taxon>
        <taxon>Dikarya</taxon>
        <taxon>Ascomycota</taxon>
        <taxon>Pezizomycotina</taxon>
        <taxon>Dothideomycetes</taxon>
        <taxon>Pleosporomycetidae</taxon>
        <taxon>Aulographales</taxon>
        <taxon>Aulographaceae</taxon>
    </lineage>
</organism>
<feature type="compositionally biased region" description="Acidic residues" evidence="1">
    <location>
        <begin position="35"/>
        <end position="44"/>
    </location>
</feature>
<dbReference type="EMBL" id="ML977207">
    <property type="protein sequence ID" value="KAF1981149.1"/>
    <property type="molecule type" value="Genomic_DNA"/>
</dbReference>
<evidence type="ECO:0000313" key="3">
    <source>
        <dbReference type="Proteomes" id="UP000800041"/>
    </source>
</evidence>
<gene>
    <name evidence="2" type="ORF">K402DRAFT_398846</name>
</gene>
<accession>A0A6G1GK64</accession>
<reference evidence="2" key="1">
    <citation type="journal article" date="2020" name="Stud. Mycol.">
        <title>101 Dothideomycetes genomes: a test case for predicting lifestyles and emergence of pathogens.</title>
        <authorList>
            <person name="Haridas S."/>
            <person name="Albert R."/>
            <person name="Binder M."/>
            <person name="Bloem J."/>
            <person name="Labutti K."/>
            <person name="Salamov A."/>
            <person name="Andreopoulos B."/>
            <person name="Baker S."/>
            <person name="Barry K."/>
            <person name="Bills G."/>
            <person name="Bluhm B."/>
            <person name="Cannon C."/>
            <person name="Castanera R."/>
            <person name="Culley D."/>
            <person name="Daum C."/>
            <person name="Ezra D."/>
            <person name="Gonzalez J."/>
            <person name="Henrissat B."/>
            <person name="Kuo A."/>
            <person name="Liang C."/>
            <person name="Lipzen A."/>
            <person name="Lutzoni F."/>
            <person name="Magnuson J."/>
            <person name="Mondo S."/>
            <person name="Nolan M."/>
            <person name="Ohm R."/>
            <person name="Pangilinan J."/>
            <person name="Park H.-J."/>
            <person name="Ramirez L."/>
            <person name="Alfaro M."/>
            <person name="Sun H."/>
            <person name="Tritt A."/>
            <person name="Yoshinaga Y."/>
            <person name="Zwiers L.-H."/>
            <person name="Turgeon B."/>
            <person name="Goodwin S."/>
            <person name="Spatafora J."/>
            <person name="Crous P."/>
            <person name="Grigoriev I."/>
        </authorList>
    </citation>
    <scope>NUCLEOTIDE SEQUENCE</scope>
    <source>
        <strain evidence="2">CBS 113979</strain>
    </source>
</reference>
<feature type="region of interest" description="Disordered" evidence="1">
    <location>
        <begin position="1"/>
        <end position="47"/>
    </location>
</feature>